<feature type="region of interest" description="Disordered" evidence="2">
    <location>
        <begin position="732"/>
        <end position="762"/>
    </location>
</feature>
<feature type="compositionally biased region" description="Polar residues" evidence="2">
    <location>
        <begin position="952"/>
        <end position="961"/>
    </location>
</feature>
<feature type="region of interest" description="Disordered" evidence="2">
    <location>
        <begin position="952"/>
        <end position="1004"/>
    </location>
</feature>
<reference evidence="3 4" key="1">
    <citation type="submission" date="2015-10" db="EMBL/GenBank/DDBJ databases">
        <title>Full genome of DAOMC 229536 Phialocephala scopiformis, a fungal endophyte of spruce producing the potent anti-insectan compound rugulosin.</title>
        <authorList>
            <consortium name="DOE Joint Genome Institute"/>
            <person name="Walker A.K."/>
            <person name="Frasz S.L."/>
            <person name="Seifert K.A."/>
            <person name="Miller J.D."/>
            <person name="Mondo S.J."/>
            <person name="Labutti K."/>
            <person name="Lipzen A."/>
            <person name="Dockter R."/>
            <person name="Kennedy M."/>
            <person name="Grigoriev I.V."/>
            <person name="Spatafora J.W."/>
        </authorList>
    </citation>
    <scope>NUCLEOTIDE SEQUENCE [LARGE SCALE GENOMIC DNA]</scope>
    <source>
        <strain evidence="3 4">CBS 120377</strain>
    </source>
</reference>
<feature type="region of interest" description="Disordered" evidence="2">
    <location>
        <begin position="1"/>
        <end position="22"/>
    </location>
</feature>
<dbReference type="AlphaFoldDB" id="A0A194XSI5"/>
<evidence type="ECO:0000313" key="3">
    <source>
        <dbReference type="EMBL" id="KUJ22692.1"/>
    </source>
</evidence>
<evidence type="ECO:0000256" key="2">
    <source>
        <dbReference type="SAM" id="MobiDB-lite"/>
    </source>
</evidence>
<keyword evidence="1" id="KW-0175">Coiled coil</keyword>
<name>A0A194XSI5_MOLSC</name>
<dbReference type="KEGG" id="psco:LY89DRAFT_307866"/>
<evidence type="ECO:0000256" key="1">
    <source>
        <dbReference type="SAM" id="Coils"/>
    </source>
</evidence>
<keyword evidence="4" id="KW-1185">Reference proteome</keyword>
<dbReference type="OrthoDB" id="5244622at2759"/>
<dbReference type="RefSeq" id="XP_018077047.1">
    <property type="nucleotide sequence ID" value="XM_018206611.1"/>
</dbReference>
<dbReference type="STRING" id="149040.A0A194XSI5"/>
<dbReference type="InParanoid" id="A0A194XSI5"/>
<proteinExistence type="predicted"/>
<dbReference type="EMBL" id="KQ947406">
    <property type="protein sequence ID" value="KUJ22692.1"/>
    <property type="molecule type" value="Genomic_DNA"/>
</dbReference>
<dbReference type="Proteomes" id="UP000070700">
    <property type="component" value="Unassembled WGS sequence"/>
</dbReference>
<sequence length="1105" mass="122332">MMSTQAALASSNNISTISSDPSQAMSLTNASLGRHGNMLSSNDAQPYQALDKEIQHMTTTHQDEVMELKIRVAVLENELKHAKKKKEDGLQTLRVVVESLTRNTTSVPSLASPSGLGLPQTQQHQLSCEDHVSQKKQFEAEINRLRRENRYLRERSRSEDIEQIDSSSRSIQEPKPILELPEHHNPQPRSGHEFSAASNGDKGKEKMVDLATSKVESRGLDNIPTGPKFHYKAPEVPTASMLIGSWGQEQSFDEGLPTIPNSPVLTAMKPVMKSFDVGLNSLEDNLSDDGPPQFDPSEKLLDGSGFPAALEAVPSTQKDVKEYPELDKGIDEQLADEEVAILNFKGPAPNVLKTGFQVGGNKRGEDYDPMTRLEAPRTYIRSQCLWRDPGSSSDSYENIRMGPRTAFEIPKDRSFDGNLWDSVEEREVAIRANAQLSRSNFGRGERAFPDLFRYGIQYRPDEGDSNYLRTVHLSNLPSETDLREVLARVRGGDILGATLLNTTKLTGGLTARVVFIMEASAEDYVLYAADHPITFGEDKQVATVTLINTPTFPLNPSRRASIREREHSRCIAIPEFPENISLRGLERTLACGSGYRAESLVEFWIDESATLHLEFSSVDIAGSAYGILTSRRIYGNCPPVFEQDPCAGPVEELEQHVPPRPPMLPRHRQADSVNESFELSKHDESGVSTVRHAENMQRRRLAALDNQKVEIPSFSGAGIKSSSWADEVIDEAEDDDGGNTSPSREESLPTATPPNEAQDKPIDKEDAINEHVNILATESVNKLMADDNTKLSEEQKRPIGLAGSKYASFVPEFEDHGERPRLGGGRSFLESASNVLDASTTKTANPTAQKTGMDLHIAEELARDAEAQSENAFNTFTRQTSSENLAVQTPHLDPHQVFRSTQDTLAVSDYKLSRSPPRVNLQELIASSDSSNSRSSSPAATQLGPFHISFLDVNTPTSSSNDGDKTAKPTTAIRVTQSENENASSERRQYPVHHSPNNPVPRQVEFSDDLQDRKNASFEIPPMEEMHSVLFERRKRLGLSFEGMKRKREQDVDEENLTITTDDLLNGAESTRKLLDGEEKDGFVEGEEEKGAVVNPDEISLDDEE</sequence>
<protein>
    <submittedName>
        <fullName evidence="3">Uncharacterized protein</fullName>
    </submittedName>
</protein>
<dbReference type="GeneID" id="28816337"/>
<evidence type="ECO:0000313" key="4">
    <source>
        <dbReference type="Proteomes" id="UP000070700"/>
    </source>
</evidence>
<feature type="region of interest" description="Disordered" evidence="2">
    <location>
        <begin position="105"/>
        <end position="124"/>
    </location>
</feature>
<feature type="compositionally biased region" description="Polar residues" evidence="2">
    <location>
        <begin position="973"/>
        <end position="983"/>
    </location>
</feature>
<feature type="coiled-coil region" evidence="1">
    <location>
        <begin position="65"/>
        <end position="92"/>
    </location>
</feature>
<gene>
    <name evidence="3" type="ORF">LY89DRAFT_307866</name>
</gene>
<accession>A0A194XSI5</accession>
<feature type="coiled-coil region" evidence="1">
    <location>
        <begin position="128"/>
        <end position="155"/>
    </location>
</feature>
<feature type="region of interest" description="Disordered" evidence="2">
    <location>
        <begin position="179"/>
        <end position="206"/>
    </location>
</feature>
<organism evidence="3 4">
    <name type="scientific">Mollisia scopiformis</name>
    <name type="common">Conifer needle endophyte fungus</name>
    <name type="synonym">Phialocephala scopiformis</name>
    <dbReference type="NCBI Taxonomy" id="149040"/>
    <lineage>
        <taxon>Eukaryota</taxon>
        <taxon>Fungi</taxon>
        <taxon>Dikarya</taxon>
        <taxon>Ascomycota</taxon>
        <taxon>Pezizomycotina</taxon>
        <taxon>Leotiomycetes</taxon>
        <taxon>Helotiales</taxon>
        <taxon>Mollisiaceae</taxon>
        <taxon>Mollisia</taxon>
    </lineage>
</organism>
<feature type="region of interest" description="Disordered" evidence="2">
    <location>
        <begin position="1077"/>
        <end position="1105"/>
    </location>
</feature>